<dbReference type="InterPro" id="IPR002156">
    <property type="entry name" value="RNaseH_domain"/>
</dbReference>
<proteinExistence type="predicted"/>
<dbReference type="PANTHER" id="PTHR47723:SF19">
    <property type="entry name" value="POLYNUCLEOTIDYL TRANSFERASE, RIBONUCLEASE H-LIKE SUPERFAMILY PROTEIN"/>
    <property type="match status" value="1"/>
</dbReference>
<dbReference type="PANTHER" id="PTHR47723">
    <property type="entry name" value="OS05G0353850 PROTEIN"/>
    <property type="match status" value="1"/>
</dbReference>
<reference evidence="2" key="1">
    <citation type="submission" date="2020-09" db="EMBL/GenBank/DDBJ databases">
        <title>Genome-Enabled Discovery of Anthraquinone Biosynthesis in Senna tora.</title>
        <authorList>
            <person name="Kang S.-H."/>
            <person name="Pandey R.P."/>
            <person name="Lee C.-M."/>
            <person name="Sim J.-S."/>
            <person name="Jeong J.-T."/>
            <person name="Choi B.-S."/>
            <person name="Jung M."/>
            <person name="Ginzburg D."/>
            <person name="Zhao K."/>
            <person name="Won S.Y."/>
            <person name="Oh T.-J."/>
            <person name="Yu Y."/>
            <person name="Kim N.-H."/>
            <person name="Lee O.R."/>
            <person name="Lee T.-H."/>
            <person name="Bashyal P."/>
            <person name="Kim T.-S."/>
            <person name="Lee W.-H."/>
            <person name="Kawkins C."/>
            <person name="Kim C.-K."/>
            <person name="Kim J.S."/>
            <person name="Ahn B.O."/>
            <person name="Rhee S.Y."/>
            <person name="Sohng J.K."/>
        </authorList>
    </citation>
    <scope>NUCLEOTIDE SEQUENCE</scope>
    <source>
        <tissue evidence="2">Leaf</tissue>
    </source>
</reference>
<dbReference type="InterPro" id="IPR012337">
    <property type="entry name" value="RNaseH-like_sf"/>
</dbReference>
<dbReference type="AlphaFoldDB" id="A0A834WAQ8"/>
<accession>A0A834WAQ8</accession>
<sequence length="193" mass="22083">MYDSIMTEVLRCKRGFTNDVIRKCCGEVPESAIHALRDCKWVKSGNRNLNWSYVFAIATWSSYKRKLIFSTSLSMLKGMLRTILHLVGSHLKKGSWVDRFAKNLGRGSIFQDEIWGAMMGLRMAWGLNLHKIIIETDSSSVVNFFKDDCNNICPFLPLADEIKNFLSKIWIVCATGDDDKDEVAKVTRWMMTA</sequence>
<evidence type="ECO:0000313" key="2">
    <source>
        <dbReference type="EMBL" id="KAF7812136.1"/>
    </source>
</evidence>
<dbReference type="SUPFAM" id="SSF53098">
    <property type="entry name" value="Ribonuclease H-like"/>
    <property type="match status" value="1"/>
</dbReference>
<dbReference type="InterPro" id="IPR044730">
    <property type="entry name" value="RNase_H-like_dom_plant"/>
</dbReference>
<dbReference type="GO" id="GO:0003676">
    <property type="term" value="F:nucleic acid binding"/>
    <property type="evidence" value="ECO:0007669"/>
    <property type="project" value="InterPro"/>
</dbReference>
<organism evidence="2 3">
    <name type="scientific">Senna tora</name>
    <dbReference type="NCBI Taxonomy" id="362788"/>
    <lineage>
        <taxon>Eukaryota</taxon>
        <taxon>Viridiplantae</taxon>
        <taxon>Streptophyta</taxon>
        <taxon>Embryophyta</taxon>
        <taxon>Tracheophyta</taxon>
        <taxon>Spermatophyta</taxon>
        <taxon>Magnoliopsida</taxon>
        <taxon>eudicotyledons</taxon>
        <taxon>Gunneridae</taxon>
        <taxon>Pentapetalae</taxon>
        <taxon>rosids</taxon>
        <taxon>fabids</taxon>
        <taxon>Fabales</taxon>
        <taxon>Fabaceae</taxon>
        <taxon>Caesalpinioideae</taxon>
        <taxon>Cassia clade</taxon>
        <taxon>Senna</taxon>
    </lineage>
</organism>
<dbReference type="Proteomes" id="UP000634136">
    <property type="component" value="Unassembled WGS sequence"/>
</dbReference>
<evidence type="ECO:0000313" key="3">
    <source>
        <dbReference type="Proteomes" id="UP000634136"/>
    </source>
</evidence>
<gene>
    <name evidence="2" type="ORF">G2W53_033112</name>
</gene>
<dbReference type="EMBL" id="JAAIUW010000010">
    <property type="protein sequence ID" value="KAF7812136.1"/>
    <property type="molecule type" value="Genomic_DNA"/>
</dbReference>
<protein>
    <submittedName>
        <fullName evidence="2">Putative ribonuclease H-like domain-containing protein</fullName>
    </submittedName>
</protein>
<dbReference type="Gene3D" id="3.30.420.10">
    <property type="entry name" value="Ribonuclease H-like superfamily/Ribonuclease H"/>
    <property type="match status" value="1"/>
</dbReference>
<feature type="domain" description="RNase H type-1" evidence="1">
    <location>
        <begin position="93"/>
        <end position="169"/>
    </location>
</feature>
<dbReference type="OrthoDB" id="1431454at2759"/>
<dbReference type="InterPro" id="IPR036397">
    <property type="entry name" value="RNaseH_sf"/>
</dbReference>
<comment type="caution">
    <text evidence="2">The sequence shown here is derived from an EMBL/GenBank/DDBJ whole genome shotgun (WGS) entry which is preliminary data.</text>
</comment>
<dbReference type="CDD" id="cd06222">
    <property type="entry name" value="RNase_H_like"/>
    <property type="match status" value="1"/>
</dbReference>
<name>A0A834WAQ8_9FABA</name>
<keyword evidence="3" id="KW-1185">Reference proteome</keyword>
<dbReference type="InterPro" id="IPR053151">
    <property type="entry name" value="RNase_H-like"/>
</dbReference>
<dbReference type="GO" id="GO:0004523">
    <property type="term" value="F:RNA-DNA hybrid ribonuclease activity"/>
    <property type="evidence" value="ECO:0007669"/>
    <property type="project" value="InterPro"/>
</dbReference>
<evidence type="ECO:0000259" key="1">
    <source>
        <dbReference type="Pfam" id="PF13456"/>
    </source>
</evidence>
<dbReference type="Pfam" id="PF13456">
    <property type="entry name" value="RVT_3"/>
    <property type="match status" value="1"/>
</dbReference>